<accession>A0A7Y6B829</accession>
<gene>
    <name evidence="2" type="ORF">HP438_17795</name>
</gene>
<proteinExistence type="predicted"/>
<dbReference type="AlphaFoldDB" id="A0A7Y6B829"/>
<evidence type="ECO:0000313" key="3">
    <source>
        <dbReference type="Proteomes" id="UP000536441"/>
    </source>
</evidence>
<dbReference type="Proteomes" id="UP000536441">
    <property type="component" value="Unassembled WGS sequence"/>
</dbReference>
<protein>
    <submittedName>
        <fullName evidence="2">Uncharacterized protein</fullName>
    </submittedName>
</protein>
<organism evidence="2 3">
    <name type="scientific">Sphingomonas zeae</name>
    <dbReference type="NCBI Taxonomy" id="1646122"/>
    <lineage>
        <taxon>Bacteria</taxon>
        <taxon>Pseudomonadati</taxon>
        <taxon>Pseudomonadota</taxon>
        <taxon>Alphaproteobacteria</taxon>
        <taxon>Sphingomonadales</taxon>
        <taxon>Sphingomonadaceae</taxon>
        <taxon>Sphingomonas</taxon>
    </lineage>
</organism>
<evidence type="ECO:0000256" key="1">
    <source>
        <dbReference type="SAM" id="SignalP"/>
    </source>
</evidence>
<keyword evidence="1" id="KW-0732">Signal</keyword>
<comment type="caution">
    <text evidence="2">The sequence shown here is derived from an EMBL/GenBank/DDBJ whole genome shotgun (WGS) entry which is preliminary data.</text>
</comment>
<sequence>MSNIAHKTLAVVTVMALGITAPALAAAQNQAPATPPATVTNEPDPAAVQKVADAITAAIAALPATASEQDVEAAISFAVSQQGQSAAVNVAALTYLAKQPGNQSRKVKSALANALSAARRGLSGTGGTGGAGTTAATLGAGPAIGGGGVGVNYTTQN</sequence>
<name>A0A7Y6B829_9SPHN</name>
<dbReference type="RefSeq" id="WP_175313541.1">
    <property type="nucleotide sequence ID" value="NZ_CBCRYR010000034.1"/>
</dbReference>
<feature type="chain" id="PRO_5031575580" evidence="1">
    <location>
        <begin position="26"/>
        <end position="157"/>
    </location>
</feature>
<dbReference type="EMBL" id="JABMCH010000071">
    <property type="protein sequence ID" value="NUU48825.1"/>
    <property type="molecule type" value="Genomic_DNA"/>
</dbReference>
<feature type="signal peptide" evidence="1">
    <location>
        <begin position="1"/>
        <end position="25"/>
    </location>
</feature>
<evidence type="ECO:0000313" key="2">
    <source>
        <dbReference type="EMBL" id="NUU48825.1"/>
    </source>
</evidence>
<keyword evidence="3" id="KW-1185">Reference proteome</keyword>
<reference evidence="2 3" key="1">
    <citation type="submission" date="2020-05" db="EMBL/GenBank/DDBJ databases">
        <title>Genome Sequencing of Type Strains.</title>
        <authorList>
            <person name="Lemaire J.F."/>
            <person name="Inderbitzin P."/>
            <person name="Gregorio O.A."/>
            <person name="Collins S.B."/>
            <person name="Wespe N."/>
            <person name="Knight-Connoni V."/>
        </authorList>
    </citation>
    <scope>NUCLEOTIDE SEQUENCE [LARGE SCALE GENOMIC DNA]</scope>
    <source>
        <strain evidence="2 3">DSM 100049</strain>
    </source>
</reference>